<feature type="region of interest" description="Disordered" evidence="5">
    <location>
        <begin position="193"/>
        <end position="219"/>
    </location>
</feature>
<protein>
    <submittedName>
        <fullName evidence="6">N6-adenosine-specific RNA methylase IME4</fullName>
    </submittedName>
</protein>
<keyword evidence="1 6" id="KW-0489">Methyltransferase</keyword>
<comment type="similarity">
    <text evidence="4">Belongs to the MT-A70-like family.</text>
</comment>
<feature type="compositionally biased region" description="Basic and acidic residues" evidence="5">
    <location>
        <begin position="196"/>
        <end position="209"/>
    </location>
</feature>
<comment type="caution">
    <text evidence="6">The sequence shown here is derived from an EMBL/GenBank/DDBJ whole genome shotgun (WGS) entry which is preliminary data.</text>
</comment>
<evidence type="ECO:0000313" key="6">
    <source>
        <dbReference type="EMBL" id="TCU34068.1"/>
    </source>
</evidence>
<reference evidence="6 7" key="1">
    <citation type="submission" date="2019-03" db="EMBL/GenBank/DDBJ databases">
        <title>Genomic Encyclopedia of Type Strains, Phase IV (KMG-V): Genome sequencing to study the core and pangenomes of soil and plant-associated prokaryotes.</title>
        <authorList>
            <person name="Whitman W."/>
        </authorList>
    </citation>
    <scope>NUCLEOTIDE SEQUENCE [LARGE SCALE GENOMIC DNA]</scope>
    <source>
        <strain evidence="6 7">IE4868</strain>
    </source>
</reference>
<dbReference type="PANTHER" id="PTHR12829">
    <property type="entry name" value="N6-ADENOSINE-METHYLTRANSFERASE"/>
    <property type="match status" value="1"/>
</dbReference>
<evidence type="ECO:0000256" key="3">
    <source>
        <dbReference type="ARBA" id="ARBA00022691"/>
    </source>
</evidence>
<dbReference type="InterPro" id="IPR007757">
    <property type="entry name" value="MT-A70-like"/>
</dbReference>
<evidence type="ECO:0000256" key="4">
    <source>
        <dbReference type="PROSITE-ProRule" id="PRU00489"/>
    </source>
</evidence>
<dbReference type="EMBL" id="SMBK01000013">
    <property type="protein sequence ID" value="TCU34068.1"/>
    <property type="molecule type" value="Genomic_DNA"/>
</dbReference>
<dbReference type="GO" id="GO:0008173">
    <property type="term" value="F:RNA methyltransferase activity"/>
    <property type="evidence" value="ECO:0007669"/>
    <property type="project" value="UniProtKB-ARBA"/>
</dbReference>
<keyword evidence="3" id="KW-0949">S-adenosyl-L-methionine</keyword>
<dbReference type="Pfam" id="PF05063">
    <property type="entry name" value="MT-A70"/>
    <property type="match status" value="1"/>
</dbReference>
<organism evidence="6 7">
    <name type="scientific">Rhizobium azibense</name>
    <dbReference type="NCBI Taxonomy" id="1136135"/>
    <lineage>
        <taxon>Bacteria</taxon>
        <taxon>Pseudomonadati</taxon>
        <taxon>Pseudomonadota</taxon>
        <taxon>Alphaproteobacteria</taxon>
        <taxon>Hyphomicrobiales</taxon>
        <taxon>Rhizobiaceae</taxon>
        <taxon>Rhizobium/Agrobacterium group</taxon>
        <taxon>Rhizobium</taxon>
    </lineage>
</organism>
<dbReference type="PROSITE" id="PS51143">
    <property type="entry name" value="MT_A70"/>
    <property type="match status" value="1"/>
</dbReference>
<evidence type="ECO:0000256" key="1">
    <source>
        <dbReference type="ARBA" id="ARBA00022603"/>
    </source>
</evidence>
<evidence type="ECO:0000256" key="5">
    <source>
        <dbReference type="SAM" id="MobiDB-lite"/>
    </source>
</evidence>
<evidence type="ECO:0000256" key="2">
    <source>
        <dbReference type="ARBA" id="ARBA00022679"/>
    </source>
</evidence>
<name>A0A4R3REV3_9HYPH</name>
<dbReference type="GO" id="GO:0008757">
    <property type="term" value="F:S-adenosylmethionine-dependent methyltransferase activity"/>
    <property type="evidence" value="ECO:0007669"/>
    <property type="project" value="UniProtKB-ARBA"/>
</dbReference>
<sequence>MNWPFGDLRPMSFGLIMADPAWSFDNWSVAGEEKNAKAQYECMTTDEISALPVDHLAAGDCWIWLWATHPMLGDAFEVLRAWNAKFVTSGVWVKRGRDTEKKRGKLAFGTGYVLRCSSEPFLLAKIGDPPTFSKSIRTVIEAPRRQHSRKPEEAYKVAETLFGDVPRLDLFSRQSRAGWMNWGKQKTLFDAGDPVSLKREKTASEERELSPMPLFEPAA</sequence>
<accession>A0A4R3REV3</accession>
<keyword evidence="2" id="KW-0808">Transferase</keyword>
<proteinExistence type="inferred from homology"/>
<dbReference type="Proteomes" id="UP000295507">
    <property type="component" value="Unassembled WGS sequence"/>
</dbReference>
<dbReference type="GO" id="GO:0032259">
    <property type="term" value="P:methylation"/>
    <property type="evidence" value="ECO:0007669"/>
    <property type="project" value="UniProtKB-KW"/>
</dbReference>
<dbReference type="PANTHER" id="PTHR12829:SF7">
    <property type="entry name" value="N6-ADENOSINE-METHYLTRANSFERASE CATALYTIC SUBUNIT"/>
    <property type="match status" value="1"/>
</dbReference>
<gene>
    <name evidence="6" type="ORF">EV129_11351</name>
</gene>
<dbReference type="AlphaFoldDB" id="A0A4R3REV3"/>
<evidence type="ECO:0000313" key="7">
    <source>
        <dbReference type="Proteomes" id="UP000295507"/>
    </source>
</evidence>